<reference evidence="2" key="1">
    <citation type="submission" date="2021-01" db="EMBL/GenBank/DDBJ databases">
        <title>Modified the classification status of verrucomicrobia.</title>
        <authorList>
            <person name="Feng X."/>
        </authorList>
    </citation>
    <scope>NUCLEOTIDE SEQUENCE</scope>
    <source>
        <strain evidence="2">JCM 18052</strain>
    </source>
</reference>
<feature type="chain" id="PRO_5036981085" description="DUF4402 domain-containing protein" evidence="1">
    <location>
        <begin position="23"/>
        <end position="152"/>
    </location>
</feature>
<dbReference type="AlphaFoldDB" id="A0A934R5E9"/>
<protein>
    <recommendedName>
        <fullName evidence="4">DUF4402 domain-containing protein</fullName>
    </recommendedName>
</protein>
<dbReference type="Proteomes" id="UP000600139">
    <property type="component" value="Unassembled WGS sequence"/>
</dbReference>
<keyword evidence="1" id="KW-0732">Signal</keyword>
<evidence type="ECO:0000313" key="3">
    <source>
        <dbReference type="Proteomes" id="UP000600139"/>
    </source>
</evidence>
<gene>
    <name evidence="2" type="ORF">JIN84_13860</name>
</gene>
<feature type="signal peptide" evidence="1">
    <location>
        <begin position="1"/>
        <end position="22"/>
    </location>
</feature>
<evidence type="ECO:0000313" key="2">
    <source>
        <dbReference type="EMBL" id="MBK1816707.1"/>
    </source>
</evidence>
<proteinExistence type="predicted"/>
<name>A0A934R5E9_9BACT</name>
<evidence type="ECO:0008006" key="4">
    <source>
        <dbReference type="Google" id="ProtNLM"/>
    </source>
</evidence>
<keyword evidence="3" id="KW-1185">Reference proteome</keyword>
<dbReference type="EMBL" id="JAENIK010000011">
    <property type="protein sequence ID" value="MBK1816707.1"/>
    <property type="molecule type" value="Genomic_DNA"/>
</dbReference>
<evidence type="ECO:0000256" key="1">
    <source>
        <dbReference type="SAM" id="SignalP"/>
    </source>
</evidence>
<accession>A0A934R5E9</accession>
<sequence>MKTITLVRLAIYASLLIGPVHAAGPAGKRFGGFAAKQTFSFRVQDRQAFESKGSATVQTFQIPTGVPKFGIGQKVKFTIGKNGQLQGPGFSLPLEQGNNGYNQYLTQATPKNPTPDTALLTKTSSGKARQVALYFFHGKKPGSRHSVTYLLK</sequence>
<organism evidence="2 3">
    <name type="scientific">Luteolibacter yonseiensis</name>
    <dbReference type="NCBI Taxonomy" id="1144680"/>
    <lineage>
        <taxon>Bacteria</taxon>
        <taxon>Pseudomonadati</taxon>
        <taxon>Verrucomicrobiota</taxon>
        <taxon>Verrucomicrobiia</taxon>
        <taxon>Verrucomicrobiales</taxon>
        <taxon>Verrucomicrobiaceae</taxon>
        <taxon>Luteolibacter</taxon>
    </lineage>
</organism>
<comment type="caution">
    <text evidence="2">The sequence shown here is derived from an EMBL/GenBank/DDBJ whole genome shotgun (WGS) entry which is preliminary data.</text>
</comment>
<dbReference type="RefSeq" id="WP_200351636.1">
    <property type="nucleotide sequence ID" value="NZ_BAABHZ010000006.1"/>
</dbReference>